<protein>
    <submittedName>
        <fullName evidence="1">Uncharacterized protein</fullName>
    </submittedName>
</protein>
<accession>A0ABY9E5Q0</accession>
<dbReference type="EMBL" id="CP098023">
    <property type="protein sequence ID" value="WKD48353.1"/>
    <property type="molecule type" value="Genomic_DNA"/>
</dbReference>
<name>A0ABY9E5Q0_9GAMM</name>
<organism evidence="1 2">
    <name type="scientific">Microbulbifer spongiae</name>
    <dbReference type="NCBI Taxonomy" id="2944933"/>
    <lineage>
        <taxon>Bacteria</taxon>
        <taxon>Pseudomonadati</taxon>
        <taxon>Pseudomonadota</taxon>
        <taxon>Gammaproteobacteria</taxon>
        <taxon>Cellvibrionales</taxon>
        <taxon>Microbulbiferaceae</taxon>
        <taxon>Microbulbifer</taxon>
    </lineage>
</organism>
<evidence type="ECO:0000313" key="1">
    <source>
        <dbReference type="EMBL" id="WKD48353.1"/>
    </source>
</evidence>
<proteinExistence type="predicted"/>
<keyword evidence="2" id="KW-1185">Reference proteome</keyword>
<sequence length="86" mass="9439">MAIEKEVAAKESLSNLIDARVEARAPLEFTLREGLSETDKLLALVQYTFVGDPNTLNPDARAGCYVLMDLIRARVQEVGQITTGCQ</sequence>
<evidence type="ECO:0000313" key="2">
    <source>
        <dbReference type="Proteomes" id="UP001321520"/>
    </source>
</evidence>
<dbReference type="RefSeq" id="WP_301414091.1">
    <property type="nucleotide sequence ID" value="NZ_CP098023.1"/>
</dbReference>
<reference evidence="1 2" key="1">
    <citation type="submission" date="2022-05" db="EMBL/GenBank/DDBJ databases">
        <title>Microbulbifer sp. nov., isolated from sponge.</title>
        <authorList>
            <person name="Gao L."/>
        </authorList>
    </citation>
    <scope>NUCLEOTIDE SEQUENCE [LARGE SCALE GENOMIC DNA]</scope>
    <source>
        <strain evidence="1 2">MI-G</strain>
    </source>
</reference>
<dbReference type="Proteomes" id="UP001321520">
    <property type="component" value="Chromosome"/>
</dbReference>
<gene>
    <name evidence="1" type="ORF">M8T91_10440</name>
</gene>